<evidence type="ECO:0000313" key="3">
    <source>
        <dbReference type="Proteomes" id="UP000197138"/>
    </source>
</evidence>
<evidence type="ECO:0000313" key="4">
    <source>
        <dbReference type="Proteomes" id="UP000515151"/>
    </source>
</evidence>
<dbReference type="Pfam" id="PF06405">
    <property type="entry name" value="RCC_reductase"/>
    <property type="match status" value="1"/>
</dbReference>
<protein>
    <submittedName>
        <fullName evidence="5">Red chlorophyll catabolite reductase</fullName>
    </submittedName>
</protein>
<dbReference type="RefSeq" id="XP_031396474.1">
    <property type="nucleotide sequence ID" value="XM_031540614.1"/>
</dbReference>
<dbReference type="GO" id="GO:0051743">
    <property type="term" value="F:red chlorophyll catabolite reductase activity"/>
    <property type="evidence" value="ECO:0007669"/>
    <property type="project" value="InterPro"/>
</dbReference>
<accession>A0A218XAA7</accession>
<reference evidence="2" key="2">
    <citation type="submission" date="2017-06" db="EMBL/GenBank/DDBJ databases">
        <title>The pomegranate genome and the genomics of punicalagin biosynthesis.</title>
        <authorList>
            <person name="Xu C."/>
        </authorList>
    </citation>
    <scope>NUCLEOTIDE SEQUENCE [LARGE SCALE GENOMIC DNA]</scope>
    <source>
        <tissue evidence="2">Fresh leaf</tissue>
    </source>
</reference>
<keyword evidence="4" id="KW-1185">Reference proteome</keyword>
<reference evidence="5" key="4">
    <citation type="submission" date="2025-04" db="UniProtKB">
        <authorList>
            <consortium name="RefSeq"/>
        </authorList>
    </citation>
    <scope>IDENTIFICATION</scope>
    <source>
        <tissue evidence="5">Leaf</tissue>
    </source>
</reference>
<reference evidence="4" key="3">
    <citation type="journal article" date="2020" name="Plant Biotechnol. J.">
        <title>The pomegranate (Punica granatum L.) draft genome dissects genetic divergence between soft- and hard-seeded cultivars.</title>
        <authorList>
            <person name="Luo X."/>
            <person name="Li H."/>
            <person name="Wu Z."/>
            <person name="Yao W."/>
            <person name="Zhao P."/>
            <person name="Cao D."/>
            <person name="Yu H."/>
            <person name="Li K."/>
            <person name="Poudel K."/>
            <person name="Zhao D."/>
            <person name="Zhang F."/>
            <person name="Xia X."/>
            <person name="Chen L."/>
            <person name="Wang Q."/>
            <person name="Jing D."/>
            <person name="Cao S."/>
        </authorList>
    </citation>
    <scope>NUCLEOTIDE SEQUENCE [LARGE SCALE GENOMIC DNA]</scope>
</reference>
<evidence type="ECO:0000256" key="1">
    <source>
        <dbReference type="SAM" id="MobiDB-lite"/>
    </source>
</evidence>
<dbReference type="Proteomes" id="UP000197138">
    <property type="component" value="Unassembled WGS sequence"/>
</dbReference>
<dbReference type="Gene3D" id="3.40.1500.20">
    <property type="match status" value="1"/>
</dbReference>
<dbReference type="PANTHER" id="PTHR34685:SF2">
    <property type="entry name" value="RED CHLOROPHYLL CATABOLITE REDUCTASE, CHLOROPLASTIC"/>
    <property type="match status" value="1"/>
</dbReference>
<feature type="region of interest" description="Disordered" evidence="1">
    <location>
        <begin position="15"/>
        <end position="52"/>
    </location>
</feature>
<proteinExistence type="predicted"/>
<reference evidence="3" key="1">
    <citation type="journal article" date="2017" name="Plant J.">
        <title>The pomegranate (Punica granatum L.) genome and the genomics of punicalagin biosynthesis.</title>
        <authorList>
            <person name="Qin G."/>
            <person name="Xu C."/>
            <person name="Ming R."/>
            <person name="Tang H."/>
            <person name="Guyot R."/>
            <person name="Kramer E.M."/>
            <person name="Hu Y."/>
            <person name="Yi X."/>
            <person name="Qi Y."/>
            <person name="Xu X."/>
            <person name="Gao Z."/>
            <person name="Pan H."/>
            <person name="Jian J."/>
            <person name="Tian Y."/>
            <person name="Yue Z."/>
            <person name="Xu Y."/>
        </authorList>
    </citation>
    <scope>NUCLEOTIDE SEQUENCE [LARGE SCALE GENOMIC DNA]</scope>
    <source>
        <strain evidence="3">cv. Dabenzi</strain>
    </source>
</reference>
<dbReference type="GeneID" id="116207595"/>
<gene>
    <name evidence="5" type="primary">LOC116207595</name>
    <name evidence="2" type="ORF">CDL15_Pgr001749</name>
</gene>
<dbReference type="GO" id="GO:0009507">
    <property type="term" value="C:chloroplast"/>
    <property type="evidence" value="ECO:0007669"/>
    <property type="project" value="TreeGrafter"/>
</dbReference>
<dbReference type="PANTHER" id="PTHR34685">
    <property type="entry name" value="RED CHLOROPHYLL CATABOLITE REDUCTASE, CHLOROPLASTIC"/>
    <property type="match status" value="1"/>
</dbReference>
<sequence>MAVFSPNTLLFPSLSSRPVQFPSHPSVKSPRRRRFSASAASSSSSSSLPPMEGRSKFMDFPHVSAPHRSLMFDLLSAVENRLGTQLEPCALPPNVEYYQNQAGNARGSLYVRRGQSSSPVDFVLGSWLNCQLPTGGALNITSLSAYLKTSTDAPNFLFELIRNGPTSLVMILDLTPRKDLVMFPDYLKTFYEDTQLDSHRQALEKLPEAQPYFSSALYIRSVVSPTAIMLKIDAGGEDRLEEIIDSQLPTISKAVLEIWLDKCAYGEERGVDEADRAYLEKRDNVVKRKTIDIDLASNFPRLFGPEIAGRVIEVLREVYAV</sequence>
<name>A0A218XAA7_PUNGR</name>
<evidence type="ECO:0000313" key="2">
    <source>
        <dbReference type="EMBL" id="OWM82175.1"/>
    </source>
</evidence>
<dbReference type="OrthoDB" id="26525at2759"/>
<organism evidence="2 3">
    <name type="scientific">Punica granatum</name>
    <name type="common">Pomegranate</name>
    <dbReference type="NCBI Taxonomy" id="22663"/>
    <lineage>
        <taxon>Eukaryota</taxon>
        <taxon>Viridiplantae</taxon>
        <taxon>Streptophyta</taxon>
        <taxon>Embryophyta</taxon>
        <taxon>Tracheophyta</taxon>
        <taxon>Spermatophyta</taxon>
        <taxon>Magnoliopsida</taxon>
        <taxon>eudicotyledons</taxon>
        <taxon>Gunneridae</taxon>
        <taxon>Pentapetalae</taxon>
        <taxon>rosids</taxon>
        <taxon>malvids</taxon>
        <taxon>Myrtales</taxon>
        <taxon>Lythraceae</taxon>
        <taxon>Punica</taxon>
    </lineage>
</organism>
<evidence type="ECO:0000313" key="5">
    <source>
        <dbReference type="RefSeq" id="XP_031396474.1"/>
    </source>
</evidence>
<dbReference type="AlphaFoldDB" id="A0A218XAA7"/>
<dbReference type="Proteomes" id="UP000515151">
    <property type="component" value="Chromosome 5"/>
</dbReference>
<dbReference type="EMBL" id="MTKT01002011">
    <property type="protein sequence ID" value="OWM82175.1"/>
    <property type="molecule type" value="Genomic_DNA"/>
</dbReference>
<dbReference type="InterPro" id="IPR009439">
    <property type="entry name" value="RCC_reductase"/>
</dbReference>
<feature type="compositionally biased region" description="Low complexity" evidence="1">
    <location>
        <begin position="36"/>
        <end position="47"/>
    </location>
</feature>
<dbReference type="GO" id="GO:0015996">
    <property type="term" value="P:chlorophyll catabolic process"/>
    <property type="evidence" value="ECO:0007669"/>
    <property type="project" value="TreeGrafter"/>
</dbReference>